<dbReference type="OrthoDB" id="1434774at2"/>
<evidence type="ECO:0000313" key="1">
    <source>
        <dbReference type="EMBL" id="RNI30429.1"/>
    </source>
</evidence>
<organism evidence="1 2">
    <name type="scientific">Rufibacter latericius</name>
    <dbReference type="NCBI Taxonomy" id="2487040"/>
    <lineage>
        <taxon>Bacteria</taxon>
        <taxon>Pseudomonadati</taxon>
        <taxon>Bacteroidota</taxon>
        <taxon>Cytophagia</taxon>
        <taxon>Cytophagales</taxon>
        <taxon>Hymenobacteraceae</taxon>
        <taxon>Rufibacter</taxon>
    </lineage>
</organism>
<name>A0A3M9MY27_9BACT</name>
<dbReference type="AlphaFoldDB" id="A0A3M9MY27"/>
<dbReference type="EMBL" id="RJJD01000002">
    <property type="protein sequence ID" value="RNI30429.1"/>
    <property type="molecule type" value="Genomic_DNA"/>
</dbReference>
<proteinExistence type="predicted"/>
<dbReference type="RefSeq" id="WP_123125647.1">
    <property type="nucleotide sequence ID" value="NZ_RJJD01000002.1"/>
</dbReference>
<dbReference type="Proteomes" id="UP000272117">
    <property type="component" value="Unassembled WGS sequence"/>
</dbReference>
<evidence type="ECO:0000313" key="2">
    <source>
        <dbReference type="Proteomes" id="UP000272117"/>
    </source>
</evidence>
<gene>
    <name evidence="1" type="ORF">EFB08_03950</name>
</gene>
<comment type="caution">
    <text evidence="1">The sequence shown here is derived from an EMBL/GenBank/DDBJ whole genome shotgun (WGS) entry which is preliminary data.</text>
</comment>
<reference evidence="1 2" key="1">
    <citation type="submission" date="2018-11" db="EMBL/GenBank/DDBJ databases">
        <title>Rufibacter latericius sp. nov., isolated from water in Baiyang Lake.</title>
        <authorList>
            <person name="Yang Y."/>
        </authorList>
    </citation>
    <scope>NUCLEOTIDE SEQUENCE [LARGE SCALE GENOMIC DNA]</scope>
    <source>
        <strain evidence="1 2">R-22-1c-1</strain>
    </source>
</reference>
<keyword evidence="2" id="KW-1185">Reference proteome</keyword>
<protein>
    <submittedName>
        <fullName evidence="1">Uncharacterized protein</fullName>
    </submittedName>
</protein>
<accession>A0A3M9MY27</accession>
<sequence>MNLLNRIFGKKATGTEIEPASNQEKINVEHAKETAPFDGKLKEFSEVVKNAISFYKTYSCCCAFPRFRQIVSIDCTDYGNSFSCFETEIFIKQAKEHFKVRKIDRIEENVSEEWTCKKCDSKYIYGWSDFSIAISRQVLKPQKIKVTEVGAEPLKPIPLFVGPIGHSYPSRNELTPTDKEGFENYIKALNKNNSYNELV</sequence>